<dbReference type="GO" id="GO:0009081">
    <property type="term" value="P:branched-chain amino acid metabolic process"/>
    <property type="evidence" value="ECO:0007669"/>
    <property type="project" value="InterPro"/>
</dbReference>
<evidence type="ECO:0000256" key="1">
    <source>
        <dbReference type="ARBA" id="ARBA00001933"/>
    </source>
</evidence>
<evidence type="ECO:0000256" key="4">
    <source>
        <dbReference type="ARBA" id="ARBA00022679"/>
    </source>
</evidence>
<protein>
    <submittedName>
        <fullName evidence="6">Branched-chain-amino-acid aminotransferase</fullName>
    </submittedName>
</protein>
<dbReference type="InterPro" id="IPR043131">
    <property type="entry name" value="BCAT-like_N"/>
</dbReference>
<comment type="caution">
    <text evidence="6">The sequence shown here is derived from an EMBL/GenBank/DDBJ whole genome shotgun (WGS) entry which is preliminary data.</text>
</comment>
<accession>A0A1Q9EX48</accession>
<dbReference type="InterPro" id="IPR036038">
    <property type="entry name" value="Aminotransferase-like"/>
</dbReference>
<dbReference type="NCBIfam" id="TIGR01123">
    <property type="entry name" value="ilvE_II"/>
    <property type="match status" value="1"/>
</dbReference>
<comment type="cofactor">
    <cofactor evidence="1">
        <name>pyridoxal 5'-phosphate</name>
        <dbReference type="ChEBI" id="CHEBI:597326"/>
    </cofactor>
</comment>
<dbReference type="NCBIfam" id="NF009897">
    <property type="entry name" value="PRK13357.1"/>
    <property type="match status" value="1"/>
</dbReference>
<dbReference type="EMBL" id="LSRX01000050">
    <property type="protein sequence ID" value="OLQ12020.1"/>
    <property type="molecule type" value="Genomic_DNA"/>
</dbReference>
<dbReference type="PANTHER" id="PTHR42825:SF2">
    <property type="entry name" value="BRANCHED-CHAIN-AMINO-ACID AMINOTRANSFERASE 3, CHLOROPLASTIC-RELATED"/>
    <property type="match status" value="1"/>
</dbReference>
<keyword evidence="3 6" id="KW-0032">Aminotransferase</keyword>
<dbReference type="Gene3D" id="3.30.470.10">
    <property type="match status" value="1"/>
</dbReference>
<evidence type="ECO:0000256" key="2">
    <source>
        <dbReference type="ARBA" id="ARBA00009320"/>
    </source>
</evidence>
<keyword evidence="5" id="KW-0663">Pyridoxal phosphate</keyword>
<dbReference type="Pfam" id="PF01063">
    <property type="entry name" value="Aminotran_4"/>
    <property type="match status" value="1"/>
</dbReference>
<dbReference type="OrthoDB" id="1732691at2759"/>
<dbReference type="InterPro" id="IPR033939">
    <property type="entry name" value="BCAT_family"/>
</dbReference>
<dbReference type="Gene3D" id="3.20.10.10">
    <property type="entry name" value="D-amino Acid Aminotransferase, subunit A, domain 2"/>
    <property type="match status" value="1"/>
</dbReference>
<evidence type="ECO:0000313" key="7">
    <source>
        <dbReference type="Proteomes" id="UP000186817"/>
    </source>
</evidence>
<dbReference type="AlphaFoldDB" id="A0A1Q9EX48"/>
<evidence type="ECO:0000256" key="5">
    <source>
        <dbReference type="ARBA" id="ARBA00022898"/>
    </source>
</evidence>
<dbReference type="CDD" id="cd01557">
    <property type="entry name" value="BCAT_beta_family"/>
    <property type="match status" value="1"/>
</dbReference>
<reference evidence="6 7" key="1">
    <citation type="submission" date="2016-02" db="EMBL/GenBank/DDBJ databases">
        <title>Genome analysis of coral dinoflagellate symbionts highlights evolutionary adaptations to a symbiotic lifestyle.</title>
        <authorList>
            <person name="Aranda M."/>
            <person name="Li Y."/>
            <person name="Liew Y.J."/>
            <person name="Baumgarten S."/>
            <person name="Simakov O."/>
            <person name="Wilson M."/>
            <person name="Piel J."/>
            <person name="Ashoor H."/>
            <person name="Bougouffa S."/>
            <person name="Bajic V.B."/>
            <person name="Ryu T."/>
            <person name="Ravasi T."/>
            <person name="Bayer T."/>
            <person name="Micklem G."/>
            <person name="Kim H."/>
            <person name="Bhak J."/>
            <person name="Lajeunesse T.C."/>
            <person name="Voolstra C.R."/>
        </authorList>
    </citation>
    <scope>NUCLEOTIDE SEQUENCE [LARGE SCALE GENOMIC DNA]</scope>
    <source>
        <strain evidence="6 7">CCMP2467</strain>
    </source>
</reference>
<gene>
    <name evidence="6" type="primary">ilvE</name>
    <name evidence="6" type="ORF">AK812_SmicGene4123</name>
</gene>
<name>A0A1Q9EX48_SYMMI</name>
<evidence type="ECO:0000313" key="6">
    <source>
        <dbReference type="EMBL" id="OLQ12020.1"/>
    </source>
</evidence>
<evidence type="ECO:0000256" key="3">
    <source>
        <dbReference type="ARBA" id="ARBA00022576"/>
    </source>
</evidence>
<dbReference type="InterPro" id="IPR001544">
    <property type="entry name" value="Aminotrans_IV"/>
</dbReference>
<dbReference type="InterPro" id="IPR005786">
    <property type="entry name" value="B_amino_transII"/>
</dbReference>
<dbReference type="Proteomes" id="UP000186817">
    <property type="component" value="Unassembled WGS sequence"/>
</dbReference>
<keyword evidence="4 6" id="KW-0808">Transferase</keyword>
<proteinExistence type="inferred from homology"/>
<dbReference type="InterPro" id="IPR043132">
    <property type="entry name" value="BCAT-like_C"/>
</dbReference>
<organism evidence="6 7">
    <name type="scientific">Symbiodinium microadriaticum</name>
    <name type="common">Dinoflagellate</name>
    <name type="synonym">Zooxanthella microadriatica</name>
    <dbReference type="NCBI Taxonomy" id="2951"/>
    <lineage>
        <taxon>Eukaryota</taxon>
        <taxon>Sar</taxon>
        <taxon>Alveolata</taxon>
        <taxon>Dinophyceae</taxon>
        <taxon>Suessiales</taxon>
        <taxon>Symbiodiniaceae</taxon>
        <taxon>Symbiodinium</taxon>
    </lineage>
</organism>
<comment type="similarity">
    <text evidence="2">Belongs to the class-IV pyridoxal-phosphate-dependent aminotransferase family.</text>
</comment>
<sequence>MAHRPAMPPVMPYVNQVTGDASFYPPLRKKGRSERSVTLHRLIVDPGNSVEDLLRIVSENAPFDTDNLTPRISAEVGAMENGKAQKVGGAGLDWSKLVFGSRVDSHCFIKHVWKDGEWDKGELVQEPYVKMHVMANVFHYGQAIFEGQKVFHCKDGKVRIFNDKANHARLTAGCQRMGMPTMTAEMFHQAIDRVVAANLDFVPPYGSGASLYVRPFMIGSGPQLGLGPSNEFTFMVLVSPVGPYYGGSVPCKLVDEFDRAAPLGVGQVKCAGNYAADIVPAKQAKDQGFPICLYLDAKEHKYVEEFSTSNFAAITKSNVYLTPDSSSVLGSVTNMCLEVLAKDMGLTVERRKIDFEAEVSSFKEVGAVGTGVVITVVESITRGEKKYTFEQPSETLQSMYNKLRAIQVGDEPDKFGWLREISA</sequence>
<dbReference type="PANTHER" id="PTHR42825">
    <property type="entry name" value="AMINO ACID AMINOTRANSFERASE"/>
    <property type="match status" value="1"/>
</dbReference>
<keyword evidence="7" id="KW-1185">Reference proteome</keyword>
<dbReference type="OMA" id="TGPYFRT"/>
<dbReference type="SUPFAM" id="SSF56752">
    <property type="entry name" value="D-aminoacid aminotransferase-like PLP-dependent enzymes"/>
    <property type="match status" value="1"/>
</dbReference>
<dbReference type="GO" id="GO:0004084">
    <property type="term" value="F:branched-chain-amino-acid transaminase activity"/>
    <property type="evidence" value="ECO:0007669"/>
    <property type="project" value="InterPro"/>
</dbReference>